<evidence type="ECO:0000256" key="1">
    <source>
        <dbReference type="ARBA" id="ARBA00004496"/>
    </source>
</evidence>
<feature type="domain" description="WW" evidence="10">
    <location>
        <begin position="55"/>
        <end position="88"/>
    </location>
</feature>
<dbReference type="GO" id="GO:0060090">
    <property type="term" value="F:molecular adaptor activity"/>
    <property type="evidence" value="ECO:0007669"/>
    <property type="project" value="TreeGrafter"/>
</dbReference>
<dbReference type="InterPro" id="IPR051105">
    <property type="entry name" value="WWC/KIBRA_Hippo_Reg"/>
</dbReference>
<dbReference type="InterPro" id="IPR037771">
    <property type="entry name" value="C2_WWC"/>
</dbReference>
<sequence>MTSGLPQGGRPSRLGVRESYFVLPASLGGPHPASFPYLWRSLQSLIMPRKGNGQLPLPDGWEEARDYDDKVFYIDHNTKQTSWIDPRDRLTKPLSFADCVGDELPWGWEAAYDPQIGVYYIDHANRTTQIEDPRKEWRKEQELMLKDYLMVAQDALSTQKELYQVKEQRLALALDEYVRLNDAYKEKSSSRTSLFSGSSSSTKYDPDILKAEISTTRVRVKKLKRELNQMKQELLYKEQGFETLQRIDNKMSGGQSGYELSEAKAILSELKSIRRAISSGEKEKRDLMQSLAKLKERFHLDQGIGNSEPDLRSNLVNSHLSLSRQTLEAGSQTDISGDIGIKSRSDLAEKVRLSLQYEEAKRSMANLKIELSKLEGEAWPGGLDIEKEKLMLVSEKEELLKELQFLTPRKRTQEELERLERERRRLEEDLLSVRSAPSKALTERLKMQEKRKELVQKLEDATKLATYLQSQLKSLSASTLSVSSGSSLGSLASSRGSLDTSSRGSLNSLSSTDLYFNQGDQATDLDYQYKLDFILQEKSGYFPSGPITTIHENEVVNSHGRLGYGNPLACSAVVQASKNTEPPKSLASLSSRSSLSSLSPPSSPLVLEGAFPVSGQDTPLHHLSTDFEDCDLPADFTGLIGGENQASEGADVRGLPTPAEGCSLLEANTQPLQPALEGPTELERRDVGHLLEGKPTGVSAAVSDESVAGDSGVYEPSVKPPSELEDTADGEDDAATVETAKVQIGLRYDVVNSSFVIIITQVRHHAFFVPQSSKVYFRVVVLPSSNDTSCLFRTKVHPSTETILFNELFRVSLSLAALQQKTLRVDICSVDKSHREECLAGTQISMADTSFCNDVYTTWYNLLPCKQNPVQKNKEESEDSILSLSKRLSECLDLDTVSALLERTSAELEAVEQELAQEKEEEEDHKQQQEWVDMLANAGSEDVIEENDQKKKMADEEECLDEQIFFIDSSETEKEEDDTNNADDSTSQAAGILPLLVDKETNTDESANVIEAVRPKDRGSLTSRQRPFVRNSMIVRSQTFSPGERNQYICRLNRSDSDSSTLGKKCPFVRNASERRSLRVKMPRCQPIMKRATQEHPVRTSLDLELDLQASRTRQHRLNDELQALRDLRQKLEEMKAKGESELPQFVLENERFQKLLKHAEKQAEQSKEQQKQGVNAKKLMQKASKDVCRLREQSQKVPLQVQSFREKMAYFTRAKISIPSLPADDV</sequence>
<dbReference type="SUPFAM" id="SSF51045">
    <property type="entry name" value="WW domain"/>
    <property type="match status" value="2"/>
</dbReference>
<feature type="region of interest" description="Disordered" evidence="8">
    <location>
        <begin position="1161"/>
        <end position="1188"/>
    </location>
</feature>
<dbReference type="InterPro" id="IPR057747">
    <property type="entry name" value="WWC1_hairpin"/>
</dbReference>
<dbReference type="GO" id="GO:0035330">
    <property type="term" value="P:regulation of hippo signaling"/>
    <property type="evidence" value="ECO:0007669"/>
    <property type="project" value="TreeGrafter"/>
</dbReference>
<dbReference type="PROSITE" id="PS01159">
    <property type="entry name" value="WW_DOMAIN_1"/>
    <property type="match status" value="1"/>
</dbReference>
<protein>
    <recommendedName>
        <fullName evidence="13">Protein WWC2</fullName>
    </recommendedName>
</protein>
<evidence type="ECO:0000256" key="4">
    <source>
        <dbReference type="ARBA" id="ARBA00023015"/>
    </source>
</evidence>
<evidence type="ECO:0000313" key="11">
    <source>
        <dbReference type="EMBL" id="KAJ1215591.1"/>
    </source>
</evidence>
<evidence type="ECO:0000256" key="7">
    <source>
        <dbReference type="SAM" id="Coils"/>
    </source>
</evidence>
<dbReference type="SMART" id="SM00456">
    <property type="entry name" value="WW"/>
    <property type="match status" value="2"/>
</dbReference>
<evidence type="ECO:0000313" key="12">
    <source>
        <dbReference type="Proteomes" id="UP001066276"/>
    </source>
</evidence>
<dbReference type="InterPro" id="IPR001202">
    <property type="entry name" value="WW_dom"/>
</dbReference>
<organism evidence="11 12">
    <name type="scientific">Pleurodeles waltl</name>
    <name type="common">Iberian ribbed newt</name>
    <dbReference type="NCBI Taxonomy" id="8319"/>
    <lineage>
        <taxon>Eukaryota</taxon>
        <taxon>Metazoa</taxon>
        <taxon>Chordata</taxon>
        <taxon>Craniata</taxon>
        <taxon>Vertebrata</taxon>
        <taxon>Euteleostomi</taxon>
        <taxon>Amphibia</taxon>
        <taxon>Batrachia</taxon>
        <taxon>Caudata</taxon>
        <taxon>Salamandroidea</taxon>
        <taxon>Salamandridae</taxon>
        <taxon>Pleurodelinae</taxon>
        <taxon>Pleurodeles</taxon>
    </lineage>
</organism>
<dbReference type="Pfam" id="PF00397">
    <property type="entry name" value="WW"/>
    <property type="match status" value="2"/>
</dbReference>
<dbReference type="PANTHER" id="PTHR14791:SF26">
    <property type="entry name" value="PROTEIN WWC2"/>
    <property type="match status" value="1"/>
</dbReference>
<gene>
    <name evidence="11" type="ORF">NDU88_003199</name>
</gene>
<feature type="compositionally biased region" description="Acidic residues" evidence="8">
    <location>
        <begin position="723"/>
        <end position="732"/>
    </location>
</feature>
<feature type="region of interest" description="Disordered" evidence="8">
    <location>
        <begin position="968"/>
        <end position="989"/>
    </location>
</feature>
<dbReference type="GO" id="GO:0019900">
    <property type="term" value="F:kinase binding"/>
    <property type="evidence" value="ECO:0007669"/>
    <property type="project" value="TreeGrafter"/>
</dbReference>
<dbReference type="InterPro" id="IPR000008">
    <property type="entry name" value="C2_dom"/>
</dbReference>
<feature type="region of interest" description="Disordered" evidence="8">
    <location>
        <begin position="581"/>
        <end position="601"/>
    </location>
</feature>
<dbReference type="PROSITE" id="PS50004">
    <property type="entry name" value="C2"/>
    <property type="match status" value="1"/>
</dbReference>
<dbReference type="PROSITE" id="PS50020">
    <property type="entry name" value="WW_DOMAIN_2"/>
    <property type="match status" value="2"/>
</dbReference>
<keyword evidence="5 7" id="KW-0175">Coiled coil</keyword>
<dbReference type="PANTHER" id="PTHR14791">
    <property type="entry name" value="BOMB/KIRA PROTEINS"/>
    <property type="match status" value="1"/>
</dbReference>
<keyword evidence="2" id="KW-0963">Cytoplasm</keyword>
<proteinExistence type="predicted"/>
<evidence type="ECO:0008006" key="13">
    <source>
        <dbReference type="Google" id="ProtNLM"/>
    </source>
</evidence>
<comment type="subcellular location">
    <subcellularLocation>
        <location evidence="1">Cytoplasm</location>
    </subcellularLocation>
</comment>
<evidence type="ECO:0000256" key="8">
    <source>
        <dbReference type="SAM" id="MobiDB-lite"/>
    </source>
</evidence>
<evidence type="ECO:0000256" key="5">
    <source>
        <dbReference type="ARBA" id="ARBA00023054"/>
    </source>
</evidence>
<dbReference type="FunFam" id="2.20.70.10:FF:000001">
    <property type="entry name" value="Membrane-associated guanylate kinase, WW and PDZ domain-containing protein 1"/>
    <property type="match status" value="1"/>
</dbReference>
<feature type="coiled-coil region" evidence="7">
    <location>
        <begin position="894"/>
        <end position="928"/>
    </location>
</feature>
<feature type="coiled-coil region" evidence="7">
    <location>
        <begin position="350"/>
        <end position="377"/>
    </location>
</feature>
<evidence type="ECO:0000256" key="3">
    <source>
        <dbReference type="ARBA" id="ARBA00022737"/>
    </source>
</evidence>
<keyword evidence="3" id="KW-0677">Repeat</keyword>
<dbReference type="Gene3D" id="2.20.70.10">
    <property type="match status" value="2"/>
</dbReference>
<dbReference type="InterPro" id="IPR036020">
    <property type="entry name" value="WW_dom_sf"/>
</dbReference>
<feature type="coiled-coil region" evidence="7">
    <location>
        <begin position="409"/>
        <end position="464"/>
    </location>
</feature>
<keyword evidence="6" id="KW-0804">Transcription</keyword>
<feature type="domain" description="C2" evidence="9">
    <location>
        <begin position="738"/>
        <end position="860"/>
    </location>
</feature>
<keyword evidence="12" id="KW-1185">Reference proteome</keyword>
<evidence type="ECO:0000256" key="2">
    <source>
        <dbReference type="ARBA" id="ARBA00022490"/>
    </source>
</evidence>
<evidence type="ECO:0000256" key="6">
    <source>
        <dbReference type="ARBA" id="ARBA00023163"/>
    </source>
</evidence>
<reference evidence="11" key="1">
    <citation type="journal article" date="2022" name="bioRxiv">
        <title>Sequencing and chromosome-scale assembly of the giantPleurodeles waltlgenome.</title>
        <authorList>
            <person name="Brown T."/>
            <person name="Elewa A."/>
            <person name="Iarovenko S."/>
            <person name="Subramanian E."/>
            <person name="Araus A.J."/>
            <person name="Petzold A."/>
            <person name="Susuki M."/>
            <person name="Suzuki K.-i.T."/>
            <person name="Hayashi T."/>
            <person name="Toyoda A."/>
            <person name="Oliveira C."/>
            <person name="Osipova E."/>
            <person name="Leigh N.D."/>
            <person name="Simon A."/>
            <person name="Yun M.H."/>
        </authorList>
    </citation>
    <scope>NUCLEOTIDE SEQUENCE</scope>
    <source>
        <strain evidence="11">20211129_DDA</strain>
        <tissue evidence="11">Liver</tissue>
    </source>
</reference>
<dbReference type="InterPro" id="IPR035892">
    <property type="entry name" value="C2_domain_sf"/>
</dbReference>
<comment type="caution">
    <text evidence="11">The sequence shown here is derived from an EMBL/GenBank/DDBJ whole genome shotgun (WGS) entry which is preliminary data.</text>
</comment>
<dbReference type="CDD" id="cd08680">
    <property type="entry name" value="C2_Kibra"/>
    <property type="match status" value="1"/>
</dbReference>
<dbReference type="CDD" id="cd00201">
    <property type="entry name" value="WW"/>
    <property type="match status" value="2"/>
</dbReference>
<evidence type="ECO:0000259" key="9">
    <source>
        <dbReference type="PROSITE" id="PS50004"/>
    </source>
</evidence>
<dbReference type="EMBL" id="JANPWB010000001">
    <property type="protein sequence ID" value="KAJ1215591.1"/>
    <property type="molecule type" value="Genomic_DNA"/>
</dbReference>
<dbReference type="Gene3D" id="2.60.40.150">
    <property type="entry name" value="C2 domain"/>
    <property type="match status" value="1"/>
</dbReference>
<feature type="coiled-coil region" evidence="7">
    <location>
        <begin position="213"/>
        <end position="240"/>
    </location>
</feature>
<dbReference type="Proteomes" id="UP001066276">
    <property type="component" value="Chromosome 1_1"/>
</dbReference>
<dbReference type="GO" id="GO:0005737">
    <property type="term" value="C:cytoplasm"/>
    <property type="evidence" value="ECO:0007669"/>
    <property type="project" value="UniProtKB-SubCell"/>
</dbReference>
<dbReference type="GO" id="GO:0046621">
    <property type="term" value="P:negative regulation of organ growth"/>
    <property type="evidence" value="ECO:0007669"/>
    <property type="project" value="TreeGrafter"/>
</dbReference>
<evidence type="ECO:0000259" key="10">
    <source>
        <dbReference type="PROSITE" id="PS50020"/>
    </source>
</evidence>
<feature type="compositionally biased region" description="Basic and acidic residues" evidence="8">
    <location>
        <begin position="1161"/>
        <end position="1171"/>
    </location>
</feature>
<dbReference type="SUPFAM" id="SSF49562">
    <property type="entry name" value="C2 domain (Calcium/lipid-binding domain, CaLB)"/>
    <property type="match status" value="1"/>
</dbReference>
<feature type="compositionally biased region" description="Low complexity" evidence="8">
    <location>
        <begin position="582"/>
        <end position="600"/>
    </location>
</feature>
<feature type="domain" description="WW" evidence="10">
    <location>
        <begin position="102"/>
        <end position="135"/>
    </location>
</feature>
<feature type="region of interest" description="Disordered" evidence="8">
    <location>
        <begin position="691"/>
        <end position="732"/>
    </location>
</feature>
<accession>A0AAV7WS40</accession>
<feature type="region of interest" description="Disordered" evidence="8">
    <location>
        <begin position="491"/>
        <end position="510"/>
    </location>
</feature>
<dbReference type="AlphaFoldDB" id="A0AAV7WS40"/>
<dbReference type="GO" id="GO:0006355">
    <property type="term" value="P:regulation of DNA-templated transcription"/>
    <property type="evidence" value="ECO:0007669"/>
    <property type="project" value="TreeGrafter"/>
</dbReference>
<dbReference type="Pfam" id="PF25802">
    <property type="entry name" value="WWC1"/>
    <property type="match status" value="1"/>
</dbReference>
<keyword evidence="4" id="KW-0805">Transcription regulation</keyword>
<name>A0AAV7WS40_PLEWA</name>
<feature type="region of interest" description="Disordered" evidence="8">
    <location>
        <begin position="642"/>
        <end position="662"/>
    </location>
</feature>
<dbReference type="GO" id="GO:0016477">
    <property type="term" value="P:cell migration"/>
    <property type="evidence" value="ECO:0007669"/>
    <property type="project" value="TreeGrafter"/>
</dbReference>